<dbReference type="AlphaFoldDB" id="A0A8H5U9W0"/>
<dbReference type="Proteomes" id="UP000532311">
    <property type="component" value="Unassembled WGS sequence"/>
</dbReference>
<accession>A0A8H5U9W0</accession>
<keyword evidence="2" id="KW-1185">Reference proteome</keyword>
<protein>
    <submittedName>
        <fullName evidence="1">Beta transducin</fullName>
    </submittedName>
</protein>
<proteinExistence type="predicted"/>
<gene>
    <name evidence="1" type="ORF">FGLOB1_14780</name>
</gene>
<reference evidence="1 2" key="1">
    <citation type="submission" date="2020-05" db="EMBL/GenBank/DDBJ databases">
        <title>Identification and distribution of gene clusters putatively required for synthesis of sphingolipid metabolism inhibitors in phylogenetically diverse species of the filamentous fungus Fusarium.</title>
        <authorList>
            <person name="Kim H.-S."/>
            <person name="Busman M."/>
            <person name="Brown D.W."/>
            <person name="Divon H."/>
            <person name="Uhlig S."/>
            <person name="Proctor R.H."/>
        </authorList>
    </citation>
    <scope>NUCLEOTIDE SEQUENCE [LARGE SCALE GENOMIC DNA]</scope>
    <source>
        <strain evidence="1 2">NRRL 26131</strain>
    </source>
</reference>
<dbReference type="EMBL" id="JAAQPF010001437">
    <property type="protein sequence ID" value="KAF5686619.1"/>
    <property type="molecule type" value="Genomic_DNA"/>
</dbReference>
<organism evidence="1 2">
    <name type="scientific">Fusarium globosum</name>
    <dbReference type="NCBI Taxonomy" id="78864"/>
    <lineage>
        <taxon>Eukaryota</taxon>
        <taxon>Fungi</taxon>
        <taxon>Dikarya</taxon>
        <taxon>Ascomycota</taxon>
        <taxon>Pezizomycotina</taxon>
        <taxon>Sordariomycetes</taxon>
        <taxon>Hypocreomycetidae</taxon>
        <taxon>Hypocreales</taxon>
        <taxon>Nectriaceae</taxon>
        <taxon>Fusarium</taxon>
        <taxon>Fusarium fujikuroi species complex</taxon>
    </lineage>
</organism>
<name>A0A8H5U9W0_9HYPO</name>
<evidence type="ECO:0000313" key="1">
    <source>
        <dbReference type="EMBL" id="KAF5686619.1"/>
    </source>
</evidence>
<comment type="caution">
    <text evidence="1">The sequence shown here is derived from an EMBL/GenBank/DDBJ whole genome shotgun (WGS) entry which is preliminary data.</text>
</comment>
<sequence length="109" mass="12241">MISTEDASCTIRELSQSGSDIDESRKNALFRACVQYKKSFVAHTDRAVKRSARVSETVFSAVLRKMPSSHEGLVTYELRVDAWDVGGSPSWVQLILLQEHKEVDEVKTP</sequence>
<evidence type="ECO:0000313" key="2">
    <source>
        <dbReference type="Proteomes" id="UP000532311"/>
    </source>
</evidence>